<evidence type="ECO:0000256" key="2">
    <source>
        <dbReference type="ARBA" id="ARBA00022618"/>
    </source>
</evidence>
<sequence>MKKSNLIEVKTQTEALYTLKVLTNNTDDLLTEIAALANNNKKQFQHAPVILEIENKHFQANELAVLVEILTQNNMVAVGIRSRKQELIDFAKFSGLAVFGKSLTPSKPKKSNKKYTEDKAPNPHQDKVYQAPKIVANKVHSSMQILAKDSDLVLLGTVKADAEVMSYGSVSAYKEVRGKVFAGISGDEKATIFIQSFNAQLISIAGVYKKFDVVPTKLYARSVMIDLDEGKLRFQII</sequence>
<dbReference type="InterPro" id="IPR007874">
    <property type="entry name" value="MinC_N"/>
</dbReference>
<dbReference type="InterPro" id="IPR036145">
    <property type="entry name" value="MinC_C_sf"/>
</dbReference>
<keyword evidence="3" id="KW-0717">Septation</keyword>
<dbReference type="SUPFAM" id="SSF63848">
    <property type="entry name" value="Cell-division inhibitor MinC, C-terminal domain"/>
    <property type="match status" value="1"/>
</dbReference>
<feature type="domain" description="Septum formation inhibitor MinC C-terminal" evidence="6">
    <location>
        <begin position="134"/>
        <end position="234"/>
    </location>
</feature>
<dbReference type="InterPro" id="IPR013033">
    <property type="entry name" value="MinC"/>
</dbReference>
<dbReference type="Pfam" id="PF05209">
    <property type="entry name" value="MinC_N"/>
    <property type="match status" value="1"/>
</dbReference>
<dbReference type="InterPro" id="IPR016098">
    <property type="entry name" value="CAP/MinC_C"/>
</dbReference>
<keyword evidence="2" id="KW-0132">Cell division</keyword>
<dbReference type="HAMAP" id="MF_00267">
    <property type="entry name" value="MinC"/>
    <property type="match status" value="1"/>
</dbReference>
<evidence type="ECO:0000256" key="4">
    <source>
        <dbReference type="ARBA" id="ARBA00023306"/>
    </source>
</evidence>
<evidence type="ECO:0000259" key="6">
    <source>
        <dbReference type="Pfam" id="PF03775"/>
    </source>
</evidence>
<evidence type="ECO:0000313" key="10">
    <source>
        <dbReference type="EMBL" id="SFV84678.1"/>
    </source>
</evidence>
<evidence type="ECO:0000259" key="7">
    <source>
        <dbReference type="Pfam" id="PF05209"/>
    </source>
</evidence>
<evidence type="ECO:0000256" key="1">
    <source>
        <dbReference type="ARBA" id="ARBA00006291"/>
    </source>
</evidence>
<dbReference type="Pfam" id="PF03775">
    <property type="entry name" value="MinC_C"/>
    <property type="match status" value="1"/>
</dbReference>
<dbReference type="GO" id="GO:0000917">
    <property type="term" value="P:division septum assembly"/>
    <property type="evidence" value="ECO:0007669"/>
    <property type="project" value="UniProtKB-KW"/>
</dbReference>
<dbReference type="GO" id="GO:1901891">
    <property type="term" value="P:regulation of cell septum assembly"/>
    <property type="evidence" value="ECO:0007669"/>
    <property type="project" value="InterPro"/>
</dbReference>
<gene>
    <name evidence="8" type="ORF">MNB_SUP05-10-836</name>
    <name evidence="9" type="ORF">MNB_SUP05-12-963</name>
    <name evidence="10" type="ORF">MNB_SUP05-7-14</name>
</gene>
<dbReference type="EMBL" id="FPHW01000158">
    <property type="protein sequence ID" value="SFV84678.1"/>
    <property type="molecule type" value="Genomic_DNA"/>
</dbReference>
<feature type="domain" description="Septum formation inhibitor MinC N-terminal" evidence="7">
    <location>
        <begin position="7"/>
        <end position="76"/>
    </location>
</feature>
<comment type="function">
    <text evidence="5">Cell division inhibitor that blocks the formation of polar Z ring septums. Rapidly oscillates between the poles of the cell to destabilize FtsZ filaments that have formed before they mature into polar Z rings. Prevents FtsZ polymerization.</text>
</comment>
<dbReference type="InterPro" id="IPR005526">
    <property type="entry name" value="Septum_form_inhib_MinC_C"/>
</dbReference>
<dbReference type="Gene3D" id="2.160.20.70">
    <property type="match status" value="1"/>
</dbReference>
<dbReference type="GO" id="GO:0000902">
    <property type="term" value="P:cell morphogenesis"/>
    <property type="evidence" value="ECO:0007669"/>
    <property type="project" value="InterPro"/>
</dbReference>
<organism evidence="8">
    <name type="scientific">hydrothermal vent metagenome</name>
    <dbReference type="NCBI Taxonomy" id="652676"/>
    <lineage>
        <taxon>unclassified sequences</taxon>
        <taxon>metagenomes</taxon>
        <taxon>ecological metagenomes</taxon>
    </lineage>
</organism>
<comment type="similarity">
    <text evidence="1">Belongs to the MinC family.</text>
</comment>
<dbReference type="Gene3D" id="3.30.70.260">
    <property type="match status" value="1"/>
</dbReference>
<protein>
    <submittedName>
        <fullName evidence="8">Septum site-determining protein MinC</fullName>
    </submittedName>
</protein>
<dbReference type="PANTHER" id="PTHR34108:SF1">
    <property type="entry name" value="SEPTUM SITE-DETERMINING PROTEIN MINC"/>
    <property type="match status" value="1"/>
</dbReference>
<dbReference type="EMBL" id="FPHQ01000308">
    <property type="protein sequence ID" value="SFV78156.1"/>
    <property type="molecule type" value="Genomic_DNA"/>
</dbReference>
<dbReference type="EMBL" id="FPHT01000244">
    <property type="protein sequence ID" value="SFV82424.1"/>
    <property type="molecule type" value="Genomic_DNA"/>
</dbReference>
<dbReference type="GO" id="GO:0051302">
    <property type="term" value="P:regulation of cell division"/>
    <property type="evidence" value="ECO:0007669"/>
    <property type="project" value="InterPro"/>
</dbReference>
<evidence type="ECO:0000256" key="5">
    <source>
        <dbReference type="ARBA" id="ARBA00025606"/>
    </source>
</evidence>
<name>A0A1W1DCI7_9ZZZZ</name>
<reference evidence="8" key="1">
    <citation type="submission" date="2016-10" db="EMBL/GenBank/DDBJ databases">
        <authorList>
            <person name="de Groot N.N."/>
        </authorList>
    </citation>
    <scope>NUCLEOTIDE SEQUENCE</scope>
</reference>
<dbReference type="NCBIfam" id="TIGR01222">
    <property type="entry name" value="minC"/>
    <property type="match status" value="1"/>
</dbReference>
<evidence type="ECO:0000313" key="8">
    <source>
        <dbReference type="EMBL" id="SFV78156.1"/>
    </source>
</evidence>
<accession>A0A1W1DCI7</accession>
<dbReference type="AlphaFoldDB" id="A0A1W1DCI7"/>
<evidence type="ECO:0000313" key="9">
    <source>
        <dbReference type="EMBL" id="SFV82424.1"/>
    </source>
</evidence>
<evidence type="ECO:0000256" key="3">
    <source>
        <dbReference type="ARBA" id="ARBA00023210"/>
    </source>
</evidence>
<dbReference type="PANTHER" id="PTHR34108">
    <property type="entry name" value="SEPTUM SITE-DETERMINING PROTEIN MINC"/>
    <property type="match status" value="1"/>
</dbReference>
<keyword evidence="4" id="KW-0131">Cell cycle</keyword>
<proteinExistence type="inferred from homology"/>